<dbReference type="SUPFAM" id="SSF81901">
    <property type="entry name" value="HCP-like"/>
    <property type="match status" value="1"/>
</dbReference>
<dbReference type="EMBL" id="CP046400">
    <property type="protein sequence ID" value="QGY39188.1"/>
    <property type="molecule type" value="Genomic_DNA"/>
</dbReference>
<evidence type="ECO:0000256" key="3">
    <source>
        <dbReference type="PROSITE-ProRule" id="PRU00339"/>
    </source>
</evidence>
<name>A0A6I6JDU3_9BACT</name>
<dbReference type="KEGG" id="psel:GM415_03295"/>
<feature type="repeat" description="TPR" evidence="3">
    <location>
        <begin position="705"/>
        <end position="738"/>
    </location>
</feature>
<dbReference type="SMART" id="SM00028">
    <property type="entry name" value="TPR"/>
    <property type="match status" value="15"/>
</dbReference>
<feature type="signal peptide" evidence="4">
    <location>
        <begin position="1"/>
        <end position="24"/>
    </location>
</feature>
<sequence>MEAVLKFRVCFLLIITVLSSALYACGQGPDKDLMSEGKNYMAEKNYQGAIVIFKTALDNSPENMEARFALGKAYLMSGKLDQAEKAFEKYARQNPYDSALLLENGRLKLFRQDFQGAFDYLSEFVSKVTDSAEGYTLLGRAAWGVGKYDDARKSFAKAIELEPAREDSQLALAQLYVIEGNEAEAAKIVDGLMEREPNNRNGLYFKARLAQMHGDTGAYKSIFKQIVKAHPTDAYAKYTYAKGVLEDGDYAQVKILVRELSEGAPKVPFGKKLEGMLRYSLKDYGAAVNAFHEAIAIRPDAESYFFLGMSYYGMGDLETAITQLRIAADRSQKFLKAREMISLILLQQKRYNESIAEARKILEVDSNNVIASVIRGDAYLAKGDTGKALEQLKEITEKDPHFAAAFMKMGALHYSMGDMEESEAALKGALKAAPDNLRPRLVLSNFYLRNGNKDLARTVLEEGLSGKKEDVALYVYLARMELMERNPDKARTLLSKAKALDVKNPTAYMMLASMALAEKKSEDALIEYDELLTNNPNFLRAQLAKAVVLDTLGRADEAEATYKEAVKSGNPSAYLAYAGSKLKSSNTEASLAILNEGLKENPNDESLIRQKAETLFGLKRFDEVLAMSDNLEKLNRNAGLGLRVRTFVLMKDFDKAVATAREICDFAPKSPEGYLVLADVNMRANHFDDWRKALEEGVGKCGPSPVLLQELGKYYSAIGNYNKALTYLDSVIKQNDKAFKAYSLRGDVYGRLGNRSKAVEDYTKALELSDRYVPALNNLAMVYLDDERTSAEALRLAYKAYLQMPWSTSVMDTFGYALAVNGKQDAAVSILEKAASIEADNPDITYHLGYAYQKAGKNEQAIAKLEQVANCDGCDMAADAKKLLKKIKGD</sequence>
<feature type="repeat" description="TPR" evidence="3">
    <location>
        <begin position="301"/>
        <end position="334"/>
    </location>
</feature>
<dbReference type="PROSITE" id="PS51257">
    <property type="entry name" value="PROKAR_LIPOPROTEIN"/>
    <property type="match status" value="1"/>
</dbReference>
<dbReference type="Pfam" id="PF13432">
    <property type="entry name" value="TPR_16"/>
    <property type="match status" value="2"/>
</dbReference>
<keyword evidence="4" id="KW-0732">Signal</keyword>
<dbReference type="Gene3D" id="1.25.40.10">
    <property type="entry name" value="Tetratricopeptide repeat domain"/>
    <property type="match status" value="5"/>
</dbReference>
<keyword evidence="6" id="KW-1185">Reference proteome</keyword>
<gene>
    <name evidence="5" type="primary">prsT</name>
    <name evidence="5" type="ORF">GM415_03295</name>
</gene>
<proteinExistence type="predicted"/>
<feature type="repeat" description="TPR" evidence="3">
    <location>
        <begin position="132"/>
        <end position="165"/>
    </location>
</feature>
<feature type="repeat" description="TPR" evidence="3">
    <location>
        <begin position="64"/>
        <end position="97"/>
    </location>
</feature>
<dbReference type="PROSITE" id="PS50005">
    <property type="entry name" value="TPR"/>
    <property type="match status" value="7"/>
</dbReference>
<feature type="chain" id="PRO_5026202238" evidence="4">
    <location>
        <begin position="25"/>
        <end position="890"/>
    </location>
</feature>
<feature type="repeat" description="TPR" evidence="3">
    <location>
        <begin position="739"/>
        <end position="772"/>
    </location>
</feature>
<dbReference type="NCBIfam" id="TIGR02917">
    <property type="entry name" value="PEP_TPR_lipo"/>
    <property type="match status" value="1"/>
</dbReference>
<dbReference type="SUPFAM" id="SSF48452">
    <property type="entry name" value="TPR-like"/>
    <property type="match status" value="3"/>
</dbReference>
<evidence type="ECO:0000256" key="1">
    <source>
        <dbReference type="ARBA" id="ARBA00022737"/>
    </source>
</evidence>
<dbReference type="Pfam" id="PF13181">
    <property type="entry name" value="TPR_8"/>
    <property type="match status" value="1"/>
</dbReference>
<dbReference type="Pfam" id="PF14559">
    <property type="entry name" value="TPR_19"/>
    <property type="match status" value="4"/>
</dbReference>
<dbReference type="PANTHER" id="PTHR44858:SF1">
    <property type="entry name" value="UDP-N-ACETYLGLUCOSAMINE--PEPTIDE N-ACETYLGLUCOSAMINYLTRANSFERASE SPINDLY-RELATED"/>
    <property type="match status" value="1"/>
</dbReference>
<keyword evidence="1" id="KW-0677">Repeat</keyword>
<reference evidence="5 6" key="1">
    <citation type="submission" date="2019-11" db="EMBL/GenBank/DDBJ databases">
        <authorList>
            <person name="Zheng R.K."/>
            <person name="Sun C.M."/>
        </authorList>
    </citation>
    <scope>NUCLEOTIDE SEQUENCE [LARGE SCALE GENOMIC DNA]</scope>
    <source>
        <strain evidence="5 6">SRB007</strain>
    </source>
</reference>
<evidence type="ECO:0000256" key="4">
    <source>
        <dbReference type="SAM" id="SignalP"/>
    </source>
</evidence>
<protein>
    <submittedName>
        <fullName evidence="5">PEP-CTERM system TPR-repeat protein PrsT</fullName>
    </submittedName>
</protein>
<evidence type="ECO:0000313" key="5">
    <source>
        <dbReference type="EMBL" id="QGY39188.1"/>
    </source>
</evidence>
<dbReference type="PANTHER" id="PTHR44858">
    <property type="entry name" value="TETRATRICOPEPTIDE REPEAT PROTEIN 6"/>
    <property type="match status" value="1"/>
</dbReference>
<dbReference type="Proteomes" id="UP000428328">
    <property type="component" value="Chromosome"/>
</dbReference>
<dbReference type="InterPro" id="IPR014266">
    <property type="entry name" value="PEP-CTERM_TPR_PrsT"/>
</dbReference>
<keyword evidence="2 3" id="KW-0802">TPR repeat</keyword>
<dbReference type="AlphaFoldDB" id="A0A6I6JDU3"/>
<dbReference type="InterPro" id="IPR019734">
    <property type="entry name" value="TPR_rpt"/>
</dbReference>
<organism evidence="5 6">
    <name type="scientific">Pseudodesulfovibrio cashew</name>
    <dbReference type="NCBI Taxonomy" id="2678688"/>
    <lineage>
        <taxon>Bacteria</taxon>
        <taxon>Pseudomonadati</taxon>
        <taxon>Thermodesulfobacteriota</taxon>
        <taxon>Desulfovibrionia</taxon>
        <taxon>Desulfovibrionales</taxon>
        <taxon>Desulfovibrionaceae</taxon>
    </lineage>
</organism>
<evidence type="ECO:0000313" key="6">
    <source>
        <dbReference type="Proteomes" id="UP000428328"/>
    </source>
</evidence>
<dbReference type="InterPro" id="IPR050498">
    <property type="entry name" value="Ycf3"/>
</dbReference>
<feature type="repeat" description="TPR" evidence="3">
    <location>
        <begin position="30"/>
        <end position="63"/>
    </location>
</feature>
<accession>A0A6I6JDU3</accession>
<feature type="repeat" description="TPR" evidence="3">
    <location>
        <begin position="403"/>
        <end position="436"/>
    </location>
</feature>
<dbReference type="InterPro" id="IPR011990">
    <property type="entry name" value="TPR-like_helical_dom_sf"/>
</dbReference>
<evidence type="ECO:0000256" key="2">
    <source>
        <dbReference type="ARBA" id="ARBA00022803"/>
    </source>
</evidence>